<dbReference type="SUPFAM" id="SSF102114">
    <property type="entry name" value="Radical SAM enzymes"/>
    <property type="match status" value="1"/>
</dbReference>
<dbReference type="Gene3D" id="3.20.20.70">
    <property type="entry name" value="Aldolase class I"/>
    <property type="match status" value="1"/>
</dbReference>
<feature type="binding site" evidence="12">
    <location>
        <position position="126"/>
    </location>
    <ligand>
        <name>S-adenosyl-L-methionine</name>
        <dbReference type="ChEBI" id="CHEBI:59789"/>
    </ligand>
</feature>
<feature type="binding site" evidence="12">
    <location>
        <position position="75"/>
    </location>
    <ligand>
        <name>S-adenosyl-L-methionine</name>
        <dbReference type="ChEBI" id="CHEBI:59789"/>
    </ligand>
</feature>
<feature type="domain" description="Radical SAM core" evidence="13">
    <location>
        <begin position="13"/>
        <end position="228"/>
    </location>
</feature>
<dbReference type="SMART" id="SM00729">
    <property type="entry name" value="Elp3"/>
    <property type="match status" value="1"/>
</dbReference>
<keyword evidence="10 12" id="KW-0456">Lyase</keyword>
<gene>
    <name evidence="12" type="primary">moaA</name>
    <name evidence="14" type="ORF">BWK73_41370</name>
</gene>
<evidence type="ECO:0000256" key="6">
    <source>
        <dbReference type="ARBA" id="ARBA00023004"/>
    </source>
</evidence>
<feature type="binding site" evidence="12">
    <location>
        <position position="22"/>
    </location>
    <ligand>
        <name>GTP</name>
        <dbReference type="ChEBI" id="CHEBI:37565"/>
    </ligand>
</feature>
<evidence type="ECO:0000313" key="14">
    <source>
        <dbReference type="EMBL" id="OQX02841.1"/>
    </source>
</evidence>
<feature type="binding site" evidence="12">
    <location>
        <position position="29"/>
    </location>
    <ligand>
        <name>[4Fe-4S] cluster</name>
        <dbReference type="ChEBI" id="CHEBI:49883"/>
        <label>1</label>
        <note>4Fe-4S-S-AdoMet</note>
    </ligand>
</feature>
<dbReference type="Pfam" id="PF06463">
    <property type="entry name" value="Mob_synth_C"/>
    <property type="match status" value="1"/>
</dbReference>
<dbReference type="InterPro" id="IPR013483">
    <property type="entry name" value="MoaA"/>
</dbReference>
<dbReference type="CDD" id="cd01335">
    <property type="entry name" value="Radical_SAM"/>
    <property type="match status" value="1"/>
</dbReference>
<evidence type="ECO:0000256" key="4">
    <source>
        <dbReference type="ARBA" id="ARBA00022723"/>
    </source>
</evidence>
<feature type="binding site" evidence="12">
    <location>
        <position position="71"/>
    </location>
    <ligand>
        <name>GTP</name>
        <dbReference type="ChEBI" id="CHEBI:37565"/>
    </ligand>
</feature>
<dbReference type="EMBL" id="MTEJ01000453">
    <property type="protein sequence ID" value="OQX02841.1"/>
    <property type="molecule type" value="Genomic_DNA"/>
</dbReference>
<dbReference type="PANTHER" id="PTHR22960">
    <property type="entry name" value="MOLYBDOPTERIN COFACTOR SYNTHESIS PROTEIN A"/>
    <property type="match status" value="1"/>
</dbReference>
<dbReference type="PROSITE" id="PS51918">
    <property type="entry name" value="RADICAL_SAM"/>
    <property type="match status" value="1"/>
</dbReference>
<dbReference type="InterPro" id="IPR010505">
    <property type="entry name" value="MoaA_twitch"/>
</dbReference>
<dbReference type="GO" id="GO:0051539">
    <property type="term" value="F:4 iron, 4 sulfur cluster binding"/>
    <property type="evidence" value="ECO:0007669"/>
    <property type="project" value="UniProtKB-UniRule"/>
</dbReference>
<comment type="function">
    <text evidence="12">Catalyzes the cyclization of GTP to (8S)-3',8-cyclo-7,8-dihydroguanosine 5'-triphosphate.</text>
</comment>
<organism evidence="14 15">
    <name type="scientific">Thiothrix lacustris</name>
    <dbReference type="NCBI Taxonomy" id="525917"/>
    <lineage>
        <taxon>Bacteria</taxon>
        <taxon>Pseudomonadati</taxon>
        <taxon>Pseudomonadota</taxon>
        <taxon>Gammaproteobacteria</taxon>
        <taxon>Thiotrichales</taxon>
        <taxon>Thiotrichaceae</taxon>
        <taxon>Thiothrix</taxon>
    </lineage>
</organism>
<dbReference type="SFLD" id="SFLDG01386">
    <property type="entry name" value="main_SPASM_domain-containing"/>
    <property type="match status" value="1"/>
</dbReference>
<evidence type="ECO:0000256" key="11">
    <source>
        <dbReference type="ARBA" id="ARBA00048697"/>
    </source>
</evidence>
<comment type="pathway">
    <text evidence="12">Cofactor biosynthesis; molybdopterin biosynthesis.</text>
</comment>
<feature type="binding site" evidence="12">
    <location>
        <position position="261"/>
    </location>
    <ligand>
        <name>[4Fe-4S] cluster</name>
        <dbReference type="ChEBI" id="CHEBI:49883"/>
        <label>2</label>
        <note>4Fe-4S-substrate</note>
    </ligand>
</feature>
<dbReference type="InterPro" id="IPR000385">
    <property type="entry name" value="MoaA_NifB_PqqE_Fe-S-bd_CS"/>
</dbReference>
<dbReference type="CDD" id="cd21117">
    <property type="entry name" value="Twitch_MoaA"/>
    <property type="match status" value="1"/>
</dbReference>
<feature type="binding site" evidence="12">
    <location>
        <begin position="266"/>
        <end position="268"/>
    </location>
    <ligand>
        <name>GTP</name>
        <dbReference type="ChEBI" id="CHEBI:37565"/>
    </ligand>
</feature>
<keyword evidence="6 12" id="KW-0408">Iron</keyword>
<dbReference type="GO" id="GO:0046872">
    <property type="term" value="F:metal ion binding"/>
    <property type="evidence" value="ECO:0007669"/>
    <property type="project" value="UniProtKB-KW"/>
</dbReference>
<feature type="binding site" evidence="12">
    <location>
        <position position="264"/>
    </location>
    <ligand>
        <name>[4Fe-4S] cluster</name>
        <dbReference type="ChEBI" id="CHEBI:49883"/>
        <label>2</label>
        <note>4Fe-4S-substrate</note>
    </ligand>
</feature>
<evidence type="ECO:0000256" key="1">
    <source>
        <dbReference type="ARBA" id="ARBA00012167"/>
    </source>
</evidence>
<feature type="binding site" evidence="12">
    <location>
        <position position="33"/>
    </location>
    <ligand>
        <name>[4Fe-4S] cluster</name>
        <dbReference type="ChEBI" id="CHEBI:49883"/>
        <label>1</label>
        <note>4Fe-4S-S-AdoMet</note>
    </ligand>
</feature>
<feature type="binding site" evidence="12">
    <location>
        <position position="36"/>
    </location>
    <ligand>
        <name>[4Fe-4S] cluster</name>
        <dbReference type="ChEBI" id="CHEBI:49883"/>
        <label>1</label>
        <note>4Fe-4S-S-AdoMet</note>
    </ligand>
</feature>
<dbReference type="InterPro" id="IPR007197">
    <property type="entry name" value="rSAM"/>
</dbReference>
<feature type="binding site" evidence="12">
    <location>
        <position position="35"/>
    </location>
    <ligand>
        <name>S-adenosyl-L-methionine</name>
        <dbReference type="ChEBI" id="CHEBI:59789"/>
    </ligand>
</feature>
<keyword evidence="5 12" id="KW-0547">Nucleotide-binding</keyword>
<sequence length="336" mass="37649">MDTQANPAQLVDRFGRQVTYVRLSVTDRCDLRCVYCMAEDMTFVPREQLLTLEEMARLGKAFVDLGVNKIRITGGEPLVRRNILKLFQELGQLDGLHDLTVTTNGTQLARYAKDLQAAGVTRVNISLDTLNSDRFHALTRLGDINKVLAGIDAALEAGFQRVKLNAVILKHRNHDEVLNLVEFAHGRGMDITFIEEMPLGVIGDHDRAEAFYSSDDILRDLQQHLSLSAVEEQTGGPARYFRREDSAYRVGFISPHSHNFCDTCNRVRVTAEGRLLLCLGQEHSMDLRRVLRANPTDDARVRAALLESMAIKPQGHEFNLQAAQPLIFRHMSATGG</sequence>
<evidence type="ECO:0000259" key="13">
    <source>
        <dbReference type="PROSITE" id="PS51918"/>
    </source>
</evidence>
<evidence type="ECO:0000256" key="12">
    <source>
        <dbReference type="HAMAP-Rule" id="MF_01225"/>
    </source>
</evidence>
<keyword evidence="9 12" id="KW-0501">Molybdenum cofactor biosynthesis</keyword>
<feature type="binding site" evidence="12">
    <location>
        <position position="197"/>
    </location>
    <ligand>
        <name>S-adenosyl-L-methionine</name>
        <dbReference type="ChEBI" id="CHEBI:59789"/>
    </ligand>
</feature>
<evidence type="ECO:0000256" key="10">
    <source>
        <dbReference type="ARBA" id="ARBA00023239"/>
    </source>
</evidence>
<comment type="subunit">
    <text evidence="12">Monomer and homodimer.</text>
</comment>
<dbReference type="SFLD" id="SFLDG01067">
    <property type="entry name" value="SPASM/twitch_domain_containing"/>
    <property type="match status" value="1"/>
</dbReference>
<evidence type="ECO:0000256" key="2">
    <source>
        <dbReference type="ARBA" id="ARBA00022485"/>
    </source>
</evidence>
<protein>
    <recommendedName>
        <fullName evidence="1 12">GTP 3',8-cyclase</fullName>
        <ecNumber evidence="1 12">4.1.99.22</ecNumber>
    </recommendedName>
    <alternativeName>
        <fullName evidence="12">Molybdenum cofactor biosynthesis protein A</fullName>
    </alternativeName>
</protein>
<feature type="binding site" evidence="12">
    <location>
        <position position="278"/>
    </location>
    <ligand>
        <name>[4Fe-4S] cluster</name>
        <dbReference type="ChEBI" id="CHEBI:49883"/>
        <label>2</label>
        <note>4Fe-4S-substrate</note>
    </ligand>
</feature>
<comment type="catalytic activity">
    <reaction evidence="11 12">
        <text>GTP + AH2 + S-adenosyl-L-methionine = (8S)-3',8-cyclo-7,8-dihydroguanosine 5'-triphosphate + 5'-deoxyadenosine + L-methionine + A + H(+)</text>
        <dbReference type="Rhea" id="RHEA:49576"/>
        <dbReference type="ChEBI" id="CHEBI:13193"/>
        <dbReference type="ChEBI" id="CHEBI:15378"/>
        <dbReference type="ChEBI" id="CHEBI:17319"/>
        <dbReference type="ChEBI" id="CHEBI:17499"/>
        <dbReference type="ChEBI" id="CHEBI:37565"/>
        <dbReference type="ChEBI" id="CHEBI:57844"/>
        <dbReference type="ChEBI" id="CHEBI:59789"/>
        <dbReference type="ChEBI" id="CHEBI:131766"/>
        <dbReference type="EC" id="4.1.99.22"/>
    </reaction>
</comment>
<dbReference type="PROSITE" id="PS01305">
    <property type="entry name" value="MOAA_NIFB_PQQE"/>
    <property type="match status" value="1"/>
</dbReference>
<dbReference type="AlphaFoldDB" id="A0A1Y1QCT6"/>
<keyword evidence="2 12" id="KW-0004">4Fe-4S</keyword>
<comment type="cofactor">
    <cofactor evidence="12">
        <name>[4Fe-4S] cluster</name>
        <dbReference type="ChEBI" id="CHEBI:49883"/>
    </cofactor>
    <text evidence="12">Binds 2 [4Fe-4S] clusters. Binds 1 [4Fe-4S] cluster coordinated with 3 cysteines and an exchangeable S-adenosyl-L-methionine and 1 [4Fe-4S] cluster coordinated with 3 cysteines and the GTP-derived substrate.</text>
</comment>
<evidence type="ECO:0000256" key="5">
    <source>
        <dbReference type="ARBA" id="ARBA00022741"/>
    </source>
</evidence>
<dbReference type="Proteomes" id="UP000192491">
    <property type="component" value="Unassembled WGS sequence"/>
</dbReference>
<keyword evidence="3 12" id="KW-0949">S-adenosyl-L-methionine</keyword>
<dbReference type="GO" id="GO:0006777">
    <property type="term" value="P:Mo-molybdopterin cofactor biosynthetic process"/>
    <property type="evidence" value="ECO:0007669"/>
    <property type="project" value="UniProtKB-UniRule"/>
</dbReference>
<evidence type="ECO:0000256" key="9">
    <source>
        <dbReference type="ARBA" id="ARBA00023150"/>
    </source>
</evidence>
<evidence type="ECO:0000256" key="8">
    <source>
        <dbReference type="ARBA" id="ARBA00023134"/>
    </source>
</evidence>
<dbReference type="HAMAP" id="MF_01225_B">
    <property type="entry name" value="MoaA_B"/>
    <property type="match status" value="1"/>
</dbReference>
<dbReference type="InterPro" id="IPR006638">
    <property type="entry name" value="Elp3/MiaA/NifB-like_rSAM"/>
</dbReference>
<evidence type="ECO:0000256" key="3">
    <source>
        <dbReference type="ARBA" id="ARBA00022691"/>
    </source>
</evidence>
<reference evidence="14 15" key="1">
    <citation type="submission" date="2017-01" db="EMBL/GenBank/DDBJ databases">
        <title>Novel large sulfur bacteria in the metagenomes of groundwater-fed chemosynthetic microbial mats in the Lake Huron basin.</title>
        <authorList>
            <person name="Sharrar A.M."/>
            <person name="Flood B.E."/>
            <person name="Bailey J.V."/>
            <person name="Jones D.S."/>
            <person name="Biddanda B."/>
            <person name="Ruberg S.A."/>
            <person name="Marcus D.N."/>
            <person name="Dick G.J."/>
        </authorList>
    </citation>
    <scope>NUCLEOTIDE SEQUENCE [LARGE SCALE GENOMIC DNA]</scope>
    <source>
        <strain evidence="14">A8</strain>
    </source>
</reference>
<feature type="binding site" evidence="12">
    <location>
        <position position="102"/>
    </location>
    <ligand>
        <name>GTP</name>
        <dbReference type="ChEBI" id="CHEBI:37565"/>
    </ligand>
</feature>
<evidence type="ECO:0000313" key="15">
    <source>
        <dbReference type="Proteomes" id="UP000192491"/>
    </source>
</evidence>
<dbReference type="SFLD" id="SFLDS00029">
    <property type="entry name" value="Radical_SAM"/>
    <property type="match status" value="1"/>
</dbReference>
<dbReference type="NCBIfam" id="TIGR02666">
    <property type="entry name" value="moaA"/>
    <property type="match status" value="1"/>
</dbReference>
<evidence type="ECO:0000256" key="7">
    <source>
        <dbReference type="ARBA" id="ARBA00023014"/>
    </source>
</evidence>
<comment type="caution">
    <text evidence="14">The sequence shown here is derived from an EMBL/GenBank/DDBJ whole genome shotgun (WGS) entry which is preliminary data.</text>
</comment>
<keyword evidence="4 12" id="KW-0479">Metal-binding</keyword>
<accession>A0A1Y1QCT6</accession>
<dbReference type="UniPathway" id="UPA00344"/>
<keyword evidence="8 12" id="KW-0342">GTP-binding</keyword>
<dbReference type="SFLD" id="SFLDG01383">
    <property type="entry name" value="cyclic_pyranopterin_phosphate"/>
    <property type="match status" value="1"/>
</dbReference>
<dbReference type="InterPro" id="IPR058240">
    <property type="entry name" value="rSAM_sf"/>
</dbReference>
<dbReference type="GO" id="GO:0061799">
    <property type="term" value="F:cyclic pyranopterin monophosphate synthase activity"/>
    <property type="evidence" value="ECO:0007669"/>
    <property type="project" value="TreeGrafter"/>
</dbReference>
<dbReference type="GO" id="GO:0005525">
    <property type="term" value="F:GTP binding"/>
    <property type="evidence" value="ECO:0007669"/>
    <property type="project" value="UniProtKB-UniRule"/>
</dbReference>
<dbReference type="Pfam" id="PF04055">
    <property type="entry name" value="Radical_SAM"/>
    <property type="match status" value="1"/>
</dbReference>
<comment type="similarity">
    <text evidence="12">Belongs to the radical SAM superfamily. MoaA family.</text>
</comment>
<keyword evidence="7 12" id="KW-0411">Iron-sulfur</keyword>
<dbReference type="GO" id="GO:0061798">
    <property type="term" value="F:GTP 3',8'-cyclase activity"/>
    <property type="evidence" value="ECO:0007669"/>
    <property type="project" value="UniProtKB-UniRule"/>
</dbReference>
<dbReference type="InterPro" id="IPR013785">
    <property type="entry name" value="Aldolase_TIM"/>
</dbReference>
<dbReference type="PANTHER" id="PTHR22960:SF0">
    <property type="entry name" value="MOLYBDENUM COFACTOR BIOSYNTHESIS PROTEIN 1"/>
    <property type="match status" value="1"/>
</dbReference>
<feature type="binding site" evidence="12">
    <location>
        <position position="163"/>
    </location>
    <ligand>
        <name>GTP</name>
        <dbReference type="ChEBI" id="CHEBI:37565"/>
    </ligand>
</feature>
<dbReference type="EC" id="4.1.99.22" evidence="1 12"/>
<name>A0A1Y1QCT6_9GAMM</name>
<dbReference type="GO" id="GO:1904047">
    <property type="term" value="F:S-adenosyl-L-methionine binding"/>
    <property type="evidence" value="ECO:0007669"/>
    <property type="project" value="UniProtKB-UniRule"/>
</dbReference>
<dbReference type="InterPro" id="IPR050105">
    <property type="entry name" value="MoCo_biosynth_MoaA/MoaC"/>
</dbReference>
<dbReference type="InterPro" id="IPR040064">
    <property type="entry name" value="MoaA-like"/>
</dbReference>
<proteinExistence type="inferred from homology"/>